<dbReference type="EMBL" id="VZBZ01000153">
    <property type="protein sequence ID" value="MQN78714.1"/>
    <property type="molecule type" value="Genomic_DNA"/>
</dbReference>
<dbReference type="Proteomes" id="UP000423156">
    <property type="component" value="Unassembled WGS sequence"/>
</dbReference>
<proteinExistence type="predicted"/>
<protein>
    <submittedName>
        <fullName evidence="1">Uncharacterized protein</fullName>
    </submittedName>
</protein>
<accession>A0AA90USR4</accession>
<name>A0AA90USR4_9BACT</name>
<dbReference type="AlphaFoldDB" id="A0AA90USR4"/>
<sequence length="95" mass="10946">MEWDVKFVLAKLLNDMKYKEAVELINAHNDNVDAQDVDIFISGFSLVYAELLNPISPILERYLSSSAISWQGRMRIALAIQQCKKLKKNNYGKRI</sequence>
<gene>
    <name evidence="1" type="ORF">F7D71_12795</name>
</gene>
<evidence type="ECO:0000313" key="1">
    <source>
        <dbReference type="EMBL" id="MQN78714.1"/>
    </source>
</evidence>
<reference evidence="2" key="1">
    <citation type="submission" date="2019-09" db="EMBL/GenBank/DDBJ databases">
        <title>Distinct polysaccharide growth profiles of human intestinal Prevotella copri isolates.</title>
        <authorList>
            <person name="Fehlner-Peach H."/>
            <person name="Magnabosco C."/>
            <person name="Raghavan V."/>
            <person name="Scher J.U."/>
            <person name="Tett A."/>
            <person name="Cox L.M."/>
            <person name="Gottsegen C."/>
            <person name="Watters A."/>
            <person name="Wiltshire- Gordon J.D."/>
            <person name="Segata N."/>
            <person name="Bonneau R."/>
            <person name="Littman D.R."/>
        </authorList>
    </citation>
    <scope>NUCLEOTIDE SEQUENCE [LARGE SCALE GENOMIC DNA]</scope>
    <source>
        <strain evidence="2">BU41712</strain>
    </source>
</reference>
<comment type="caution">
    <text evidence="1">The sequence shown here is derived from an EMBL/GenBank/DDBJ whole genome shotgun (WGS) entry which is preliminary data.</text>
</comment>
<evidence type="ECO:0000313" key="2">
    <source>
        <dbReference type="Proteomes" id="UP000423156"/>
    </source>
</evidence>
<organism evidence="1 2">
    <name type="scientific">Segatella copri</name>
    <dbReference type="NCBI Taxonomy" id="165179"/>
    <lineage>
        <taxon>Bacteria</taxon>
        <taxon>Pseudomonadati</taxon>
        <taxon>Bacteroidota</taxon>
        <taxon>Bacteroidia</taxon>
        <taxon>Bacteroidales</taxon>
        <taxon>Prevotellaceae</taxon>
        <taxon>Segatella</taxon>
    </lineage>
</organism>
<dbReference type="RefSeq" id="WP_153093447.1">
    <property type="nucleotide sequence ID" value="NZ_JBALJY010000025.1"/>
</dbReference>